<organism evidence="2 3">
    <name type="scientific">Marasmius crinis-equi</name>
    <dbReference type="NCBI Taxonomy" id="585013"/>
    <lineage>
        <taxon>Eukaryota</taxon>
        <taxon>Fungi</taxon>
        <taxon>Dikarya</taxon>
        <taxon>Basidiomycota</taxon>
        <taxon>Agaricomycotina</taxon>
        <taxon>Agaricomycetes</taxon>
        <taxon>Agaricomycetidae</taxon>
        <taxon>Agaricales</taxon>
        <taxon>Marasmiineae</taxon>
        <taxon>Marasmiaceae</taxon>
        <taxon>Marasmius</taxon>
    </lineage>
</organism>
<keyword evidence="3" id="KW-1185">Reference proteome</keyword>
<gene>
    <name evidence="2" type="ORF">V5O48_015146</name>
</gene>
<evidence type="ECO:0000256" key="1">
    <source>
        <dbReference type="SAM" id="MobiDB-lite"/>
    </source>
</evidence>
<evidence type="ECO:0000313" key="3">
    <source>
        <dbReference type="Proteomes" id="UP001465976"/>
    </source>
</evidence>
<feature type="compositionally biased region" description="Polar residues" evidence="1">
    <location>
        <begin position="186"/>
        <end position="196"/>
    </location>
</feature>
<name>A0ABR3EVB6_9AGAR</name>
<proteinExistence type="predicted"/>
<reference evidence="2 3" key="1">
    <citation type="submission" date="2024-02" db="EMBL/GenBank/DDBJ databases">
        <title>A draft genome for the cacao thread blight pathogen Marasmius crinis-equi.</title>
        <authorList>
            <person name="Cohen S.P."/>
            <person name="Baruah I.K."/>
            <person name="Amoako-Attah I."/>
            <person name="Bukari Y."/>
            <person name="Meinhardt L.W."/>
            <person name="Bailey B.A."/>
        </authorList>
    </citation>
    <scope>NUCLEOTIDE SEQUENCE [LARGE SCALE GENOMIC DNA]</scope>
    <source>
        <strain evidence="2 3">GH-76</strain>
    </source>
</reference>
<accession>A0ABR3EVB6</accession>
<feature type="region of interest" description="Disordered" evidence="1">
    <location>
        <begin position="186"/>
        <end position="214"/>
    </location>
</feature>
<dbReference type="EMBL" id="JBAHYK010001752">
    <property type="protein sequence ID" value="KAL0566856.1"/>
    <property type="molecule type" value="Genomic_DNA"/>
</dbReference>
<dbReference type="Proteomes" id="UP001465976">
    <property type="component" value="Unassembled WGS sequence"/>
</dbReference>
<feature type="compositionally biased region" description="Polar residues" evidence="1">
    <location>
        <begin position="203"/>
        <end position="214"/>
    </location>
</feature>
<evidence type="ECO:0000313" key="2">
    <source>
        <dbReference type="EMBL" id="KAL0566856.1"/>
    </source>
</evidence>
<protein>
    <recommendedName>
        <fullName evidence="4">Zn(2)-C6 fungal-type domain-containing protein</fullName>
    </recommendedName>
</protein>
<evidence type="ECO:0008006" key="4">
    <source>
        <dbReference type="Google" id="ProtNLM"/>
    </source>
</evidence>
<sequence length="267" mass="29220">MASGTSDNEVDRVKITEGMKRRFAAMYELKGRDTEKRVREWGKNHAAQPCDRCIGLNVKCVAASGDSSTTKCSRCFTSHKNCSKTVQFRREFIPSCMEITEAQFDILVDWYRSKKAEKVADGKRKFQAQTDTVHASAISTKRAKRKASKTADISPEPFVGSEPDGSREAAELAAAGFAYYPFSEQTAPGGQSSSRVSGECNAGPTTTLAPSESSTGLPAALLQLKREIEEITADLRFKRASKEVAVELYDQTALKLAGIKDRFNVPG</sequence>
<feature type="region of interest" description="Disordered" evidence="1">
    <location>
        <begin position="137"/>
        <end position="164"/>
    </location>
</feature>
<comment type="caution">
    <text evidence="2">The sequence shown here is derived from an EMBL/GenBank/DDBJ whole genome shotgun (WGS) entry which is preliminary data.</text>
</comment>